<evidence type="ECO:0000313" key="6">
    <source>
        <dbReference type="Proteomes" id="UP001597111"/>
    </source>
</evidence>
<feature type="domain" description="DUF7345" evidence="4">
    <location>
        <begin position="35"/>
        <end position="164"/>
    </location>
</feature>
<keyword evidence="6" id="KW-1185">Reference proteome</keyword>
<sequence>MRYVFVALLLVSALSGAAVAQESPDVGAATTTFDVDLRPDGDANWTVRTTIPFDTDEERTGFRTYAERFEDGEVPSSPGIAFFESAAAASSSLTDREMTITNVERSYTVGNGTGTLRLRFHWTNFLAPAGDGYELSDALLTENGTWLRSLEAGQEIAIRTPPGYEIQRSSIEARQENESLVVVGPESFDPQEVSITYAPEAGNGPGGSPGSPDGPGGAFDLLAAVLLGLLFVAVIVLAVWRWRGGEPIAEVANGSRSEPSTEDGETETEESDPDEPAVDPELLSDEERVEALLERNGGRMRQADIVKETDWSDAKVSQLLSRMADEGSIEKLRLGRENVISLPDGEDEE</sequence>
<feature type="region of interest" description="Disordered" evidence="1">
    <location>
        <begin position="251"/>
        <end position="285"/>
    </location>
</feature>
<reference evidence="5 6" key="1">
    <citation type="journal article" date="2019" name="Int. J. Syst. Evol. Microbiol.">
        <title>The Global Catalogue of Microorganisms (GCM) 10K type strain sequencing project: providing services to taxonomists for standard genome sequencing and annotation.</title>
        <authorList>
            <consortium name="The Broad Institute Genomics Platform"/>
            <consortium name="The Broad Institute Genome Sequencing Center for Infectious Disease"/>
            <person name="Wu L."/>
            <person name="Ma J."/>
        </authorList>
    </citation>
    <scope>NUCLEOTIDE SEQUENCE [LARGE SCALE GENOMIC DNA]</scope>
    <source>
        <strain evidence="5 6">CGMCC 1.12285</strain>
    </source>
</reference>
<feature type="domain" description="DUF7343" evidence="3">
    <location>
        <begin position="282"/>
        <end position="343"/>
    </location>
</feature>
<dbReference type="Proteomes" id="UP001597111">
    <property type="component" value="Unassembled WGS sequence"/>
</dbReference>
<protein>
    <submittedName>
        <fullName evidence="5">Helix-turn-helix transcriptional regulator</fullName>
    </submittedName>
</protein>
<dbReference type="Pfam" id="PF24036">
    <property type="entry name" value="DUF7345"/>
    <property type="match status" value="1"/>
</dbReference>
<organism evidence="5 6">
    <name type="scientific">Halolamina salina</name>
    <dbReference type="NCBI Taxonomy" id="1220023"/>
    <lineage>
        <taxon>Archaea</taxon>
        <taxon>Methanobacteriati</taxon>
        <taxon>Methanobacteriota</taxon>
        <taxon>Stenosarchaea group</taxon>
        <taxon>Halobacteria</taxon>
        <taxon>Halobacteriales</taxon>
        <taxon>Haloferacaceae</taxon>
    </lineage>
</organism>
<keyword evidence="2" id="KW-0812">Transmembrane</keyword>
<dbReference type="InterPro" id="IPR055769">
    <property type="entry name" value="DUF7345"/>
</dbReference>
<dbReference type="AlphaFoldDB" id="A0ABD6B6V4"/>
<comment type="caution">
    <text evidence="5">The sequence shown here is derived from an EMBL/GenBank/DDBJ whole genome shotgun (WGS) entry which is preliminary data.</text>
</comment>
<accession>A0ABD6B6V4</accession>
<dbReference type="Pfam" id="PF24034">
    <property type="entry name" value="DUF7343"/>
    <property type="match status" value="1"/>
</dbReference>
<evidence type="ECO:0000259" key="3">
    <source>
        <dbReference type="Pfam" id="PF24034"/>
    </source>
</evidence>
<name>A0ABD6B6V4_9EURY</name>
<dbReference type="RefSeq" id="WP_379732516.1">
    <property type="nucleotide sequence ID" value="NZ_JBHSWZ010000331.1"/>
</dbReference>
<dbReference type="SUPFAM" id="SSF46785">
    <property type="entry name" value="Winged helix' DNA-binding domain"/>
    <property type="match status" value="1"/>
</dbReference>
<proteinExistence type="predicted"/>
<evidence type="ECO:0000313" key="5">
    <source>
        <dbReference type="EMBL" id="MFD1526675.1"/>
    </source>
</evidence>
<keyword evidence="2" id="KW-1133">Transmembrane helix</keyword>
<feature type="compositionally biased region" description="Acidic residues" evidence="1">
    <location>
        <begin position="260"/>
        <end position="284"/>
    </location>
</feature>
<evidence type="ECO:0000256" key="2">
    <source>
        <dbReference type="SAM" id="Phobius"/>
    </source>
</evidence>
<dbReference type="InterPro" id="IPR036390">
    <property type="entry name" value="WH_DNA-bd_sf"/>
</dbReference>
<dbReference type="InterPro" id="IPR055767">
    <property type="entry name" value="DUF7343"/>
</dbReference>
<evidence type="ECO:0000256" key="1">
    <source>
        <dbReference type="SAM" id="MobiDB-lite"/>
    </source>
</evidence>
<keyword evidence="2" id="KW-0472">Membrane</keyword>
<evidence type="ECO:0000259" key="4">
    <source>
        <dbReference type="Pfam" id="PF24036"/>
    </source>
</evidence>
<dbReference type="EMBL" id="JBHUDH010000116">
    <property type="protein sequence ID" value="MFD1526675.1"/>
    <property type="molecule type" value="Genomic_DNA"/>
</dbReference>
<feature type="transmembrane region" description="Helical" evidence="2">
    <location>
        <begin position="221"/>
        <end position="240"/>
    </location>
</feature>
<gene>
    <name evidence="5" type="ORF">ACFR9S_10280</name>
</gene>